<dbReference type="GO" id="GO:0043066">
    <property type="term" value="P:negative regulation of apoptotic process"/>
    <property type="evidence" value="ECO:0007669"/>
    <property type="project" value="TreeGrafter"/>
</dbReference>
<dbReference type="PANTHER" id="PTHR46116">
    <property type="entry name" value="(E3-INDEPENDENT) E2 UBIQUITIN-CONJUGATING ENZYME"/>
    <property type="match status" value="1"/>
</dbReference>
<keyword evidence="2" id="KW-0833">Ubl conjugation pathway</keyword>
<dbReference type="GO" id="GO:0016740">
    <property type="term" value="F:transferase activity"/>
    <property type="evidence" value="ECO:0007669"/>
    <property type="project" value="UniProtKB-KW"/>
</dbReference>
<evidence type="ECO:0000313" key="3">
    <source>
        <dbReference type="EMBL" id="JAS46799.1"/>
    </source>
</evidence>
<accession>A0A1B6F9A0</accession>
<reference evidence="3" key="1">
    <citation type="submission" date="2015-11" db="EMBL/GenBank/DDBJ databases">
        <title>De novo transcriptome assembly of four potential Pierce s Disease insect vectors from Arizona vineyards.</title>
        <authorList>
            <person name="Tassone E.E."/>
        </authorList>
    </citation>
    <scope>NUCLEOTIDE SEQUENCE</scope>
</reference>
<keyword evidence="1" id="KW-0808">Transferase</keyword>
<dbReference type="InterPro" id="IPR016135">
    <property type="entry name" value="UBQ-conjugating_enzyme/RWD"/>
</dbReference>
<dbReference type="AlphaFoldDB" id="A0A1B6F9A0"/>
<name>A0A1B6F9A0_9HEMI</name>
<dbReference type="PANTHER" id="PTHR46116:SF39">
    <property type="entry name" value="BACULOVIRAL IAP REPEAT-CONTAINING PROTEIN 6"/>
    <property type="match status" value="1"/>
</dbReference>
<feature type="non-terminal residue" evidence="3">
    <location>
        <position position="131"/>
    </location>
</feature>
<sequence length="131" mass="14801">GTSHGNLSSREYNMNINQATVRWGMLEQLTNPNPCFKDIIRAHFYLKRDEILKQLDDWVNDLTAYYNETLSGETTDASGHINASKLITAAQIEQFKTVCDQVRKTVNELENPLSSLGIQLLNETDDSGQKP</sequence>
<organism evidence="3">
    <name type="scientific">Cuerna arida</name>
    <dbReference type="NCBI Taxonomy" id="1464854"/>
    <lineage>
        <taxon>Eukaryota</taxon>
        <taxon>Metazoa</taxon>
        <taxon>Ecdysozoa</taxon>
        <taxon>Arthropoda</taxon>
        <taxon>Hexapoda</taxon>
        <taxon>Insecta</taxon>
        <taxon>Pterygota</taxon>
        <taxon>Neoptera</taxon>
        <taxon>Paraneoptera</taxon>
        <taxon>Hemiptera</taxon>
        <taxon>Auchenorrhyncha</taxon>
        <taxon>Membracoidea</taxon>
        <taxon>Cicadellidae</taxon>
        <taxon>Cicadellinae</taxon>
        <taxon>Proconiini</taxon>
        <taxon>Cuerna</taxon>
    </lineage>
</organism>
<dbReference type="EMBL" id="GECZ01022970">
    <property type="protein sequence ID" value="JAS46799.1"/>
    <property type="molecule type" value="Transcribed_RNA"/>
</dbReference>
<evidence type="ECO:0000256" key="1">
    <source>
        <dbReference type="ARBA" id="ARBA00022679"/>
    </source>
</evidence>
<gene>
    <name evidence="3" type="ORF">g.46607</name>
</gene>
<evidence type="ECO:0000256" key="2">
    <source>
        <dbReference type="ARBA" id="ARBA00022786"/>
    </source>
</evidence>
<proteinExistence type="predicted"/>
<protein>
    <submittedName>
        <fullName evidence="3">Uncharacterized protein</fullName>
    </submittedName>
</protein>
<dbReference type="GO" id="GO:0004869">
    <property type="term" value="F:cysteine-type endopeptidase inhibitor activity"/>
    <property type="evidence" value="ECO:0007669"/>
    <property type="project" value="TreeGrafter"/>
</dbReference>
<dbReference type="GO" id="GO:0005634">
    <property type="term" value="C:nucleus"/>
    <property type="evidence" value="ECO:0007669"/>
    <property type="project" value="TreeGrafter"/>
</dbReference>
<feature type="non-terminal residue" evidence="3">
    <location>
        <position position="1"/>
    </location>
</feature>
<dbReference type="Gene3D" id="3.10.110.10">
    <property type="entry name" value="Ubiquitin Conjugating Enzyme"/>
    <property type="match status" value="1"/>
</dbReference>